<evidence type="ECO:0000256" key="3">
    <source>
        <dbReference type="ARBA" id="ARBA00023152"/>
    </source>
</evidence>
<feature type="binding site" evidence="5 7">
    <location>
        <begin position="21"/>
        <end position="22"/>
    </location>
    <ligand>
        <name>substrate</name>
    </ligand>
</feature>
<evidence type="ECO:0000256" key="5">
    <source>
        <dbReference type="HAMAP-Rule" id="MF_01039"/>
    </source>
</evidence>
<dbReference type="InterPro" id="IPR013078">
    <property type="entry name" value="His_Pase_superF_clade-1"/>
</dbReference>
<dbReference type="GO" id="GO:0006094">
    <property type="term" value="P:gluconeogenesis"/>
    <property type="evidence" value="ECO:0007669"/>
    <property type="project" value="UniProtKB-UniRule"/>
</dbReference>
<dbReference type="SMART" id="SM00855">
    <property type="entry name" value="PGAM"/>
    <property type="match status" value="1"/>
</dbReference>
<dbReference type="SUPFAM" id="SSF53254">
    <property type="entry name" value="Phosphoglycerate mutase-like"/>
    <property type="match status" value="1"/>
</dbReference>
<evidence type="ECO:0000256" key="6">
    <source>
        <dbReference type="PIRSR" id="PIRSR613078-1"/>
    </source>
</evidence>
<dbReference type="NCBIfam" id="TIGR01258">
    <property type="entry name" value="pgm_1"/>
    <property type="match status" value="1"/>
</dbReference>
<dbReference type="Proteomes" id="UP000014962">
    <property type="component" value="Unassembled WGS sequence"/>
</dbReference>
<dbReference type="EMBL" id="ATMR01000124">
    <property type="protein sequence ID" value="EPR72333.1"/>
    <property type="molecule type" value="Genomic_DNA"/>
</dbReference>
<proteinExistence type="inferred from homology"/>
<dbReference type="OrthoDB" id="9782128at2"/>
<feature type="binding site" evidence="5 7">
    <location>
        <begin position="183"/>
        <end position="184"/>
    </location>
    <ligand>
        <name>substrate</name>
    </ligand>
</feature>
<dbReference type="EC" id="5.4.2.11" evidence="5"/>
<dbReference type="Gene3D" id="3.40.50.1240">
    <property type="entry name" value="Phosphoglycerate mutase-like"/>
    <property type="match status" value="1"/>
</dbReference>
<comment type="pathway">
    <text evidence="5">Carbohydrate degradation; glycolysis; pyruvate from D-glyceraldehyde 3-phosphate: step 3/5.</text>
</comment>
<accession>S7X8H0</accession>
<comment type="similarity">
    <text evidence="1 5">Belongs to the phosphoglycerate mutase family. BPG-dependent PGAM subfamily.</text>
</comment>
<dbReference type="InterPro" id="IPR029033">
    <property type="entry name" value="His_PPase_superfam"/>
</dbReference>
<evidence type="ECO:0000256" key="8">
    <source>
        <dbReference type="PIRSR" id="PIRSR613078-3"/>
    </source>
</evidence>
<evidence type="ECO:0000313" key="9">
    <source>
        <dbReference type="EMBL" id="EPR72333.1"/>
    </source>
</evidence>
<dbReference type="PATRIC" id="fig|641526.4.peg.2484"/>
<dbReference type="PIRSF" id="PIRSF000709">
    <property type="entry name" value="6PFK_2-Ptase"/>
    <property type="match status" value="1"/>
</dbReference>
<keyword evidence="2 5" id="KW-0312">Gluconeogenesis</keyword>
<evidence type="ECO:0000256" key="2">
    <source>
        <dbReference type="ARBA" id="ARBA00022432"/>
    </source>
</evidence>
<comment type="caution">
    <text evidence="9">The sequence shown here is derived from an EMBL/GenBank/DDBJ whole genome shotgun (WGS) entry which is preliminary data.</text>
</comment>
<feature type="active site" description="Proton donor/acceptor" evidence="5 6">
    <location>
        <position position="87"/>
    </location>
</feature>
<keyword evidence="3 5" id="KW-0324">Glycolysis</keyword>
<sequence>MGRLVLVRHGKSVWNVENIFTGWTDVGLAPKGVEEAKLAGKLIRDENITIDICFSSYLKRAIKTASIIMEIADIAYIDFIKSWKLNERHYGAWQGRNKDVVRKEVGEDLFWKVRRGYDAAAPALSTNDKRYPKFEPKYKKLNSVDLPVTESLKDTKQRAVKYYFEVIVPELVKGKTVLVSAHGNSIRALMIQILNIPANEISKVEVLTGVLNIYDFDSAMTLKENYILKPKQELLIENNEKL</sequence>
<dbReference type="RefSeq" id="WP_020897408.1">
    <property type="nucleotide sequence ID" value="NZ_ATMR01000124.1"/>
</dbReference>
<dbReference type="PANTHER" id="PTHR11931">
    <property type="entry name" value="PHOSPHOGLYCERATE MUTASE"/>
    <property type="match status" value="1"/>
</dbReference>
<feature type="site" description="Transition state stabilizer" evidence="5 8">
    <location>
        <position position="182"/>
    </location>
</feature>
<dbReference type="STRING" id="641526.ADIWIN_2503"/>
<feature type="binding site" evidence="5 7">
    <location>
        <begin position="87"/>
        <end position="90"/>
    </location>
    <ligand>
        <name>substrate</name>
    </ligand>
</feature>
<keyword evidence="10" id="KW-1185">Reference proteome</keyword>
<feature type="active site" description="Tele-phosphohistidine intermediate" evidence="5 6">
    <location>
        <position position="9"/>
    </location>
</feature>
<dbReference type="AlphaFoldDB" id="S7X8H0"/>
<gene>
    <name evidence="5" type="primary">gpmA</name>
    <name evidence="9" type="ORF">ADIWIN_2503</name>
</gene>
<dbReference type="eggNOG" id="COG0588">
    <property type="taxonomic scope" value="Bacteria"/>
</dbReference>
<evidence type="ECO:0000313" key="10">
    <source>
        <dbReference type="Proteomes" id="UP000014962"/>
    </source>
</evidence>
<feature type="binding site" evidence="5 7">
    <location>
        <position position="60"/>
    </location>
    <ligand>
        <name>substrate</name>
    </ligand>
</feature>
<comment type="catalytic activity">
    <reaction evidence="5">
        <text>(2R)-2-phosphoglycerate = (2R)-3-phosphoglycerate</text>
        <dbReference type="Rhea" id="RHEA:15901"/>
        <dbReference type="ChEBI" id="CHEBI:58272"/>
        <dbReference type="ChEBI" id="CHEBI:58289"/>
        <dbReference type="EC" id="5.4.2.11"/>
    </reaction>
</comment>
<name>S7X8H0_9FLAO</name>
<dbReference type="GO" id="GO:0006096">
    <property type="term" value="P:glycolytic process"/>
    <property type="evidence" value="ECO:0007669"/>
    <property type="project" value="UniProtKB-UniRule"/>
</dbReference>
<dbReference type="Pfam" id="PF00300">
    <property type="entry name" value="His_Phos_1"/>
    <property type="match status" value="2"/>
</dbReference>
<feature type="binding site" evidence="5 7">
    <location>
        <begin position="8"/>
        <end position="15"/>
    </location>
    <ligand>
        <name>substrate</name>
    </ligand>
</feature>
<dbReference type="InterPro" id="IPR005952">
    <property type="entry name" value="Phosphogly_mut1"/>
</dbReference>
<evidence type="ECO:0000256" key="1">
    <source>
        <dbReference type="ARBA" id="ARBA00006717"/>
    </source>
</evidence>
<organism evidence="9 10">
    <name type="scientific">Winogradskyella psychrotolerans RS-3</name>
    <dbReference type="NCBI Taxonomy" id="641526"/>
    <lineage>
        <taxon>Bacteria</taxon>
        <taxon>Pseudomonadati</taxon>
        <taxon>Bacteroidota</taxon>
        <taxon>Flavobacteriia</taxon>
        <taxon>Flavobacteriales</taxon>
        <taxon>Flavobacteriaceae</taxon>
        <taxon>Winogradskyella</taxon>
    </lineage>
</organism>
<dbReference type="CDD" id="cd07067">
    <property type="entry name" value="HP_PGM_like"/>
    <property type="match status" value="1"/>
</dbReference>
<dbReference type="UniPathway" id="UPA00109">
    <property type="reaction ID" value="UER00186"/>
</dbReference>
<protein>
    <recommendedName>
        <fullName evidence="5">2,3-bisphosphoglycerate-dependent phosphoglycerate mutase</fullName>
        <shortName evidence="5">BPG-dependent PGAM</shortName>
        <shortName evidence="5">PGAM</shortName>
        <shortName evidence="5">Phosphoglyceromutase</shortName>
        <shortName evidence="5">dPGM</shortName>
        <ecNumber evidence="5">5.4.2.11</ecNumber>
    </recommendedName>
</protein>
<comment type="function">
    <text evidence="5">Catalyzes the interconversion of 2-phosphoglycerate and 3-phosphoglycerate.</text>
</comment>
<keyword evidence="4 5" id="KW-0413">Isomerase</keyword>
<dbReference type="HAMAP" id="MF_01039">
    <property type="entry name" value="PGAM_GpmA"/>
    <property type="match status" value="1"/>
</dbReference>
<evidence type="ECO:0000256" key="7">
    <source>
        <dbReference type="PIRSR" id="PIRSR613078-2"/>
    </source>
</evidence>
<feature type="binding site" evidence="5 7">
    <location>
        <begin position="114"/>
        <end position="115"/>
    </location>
    <ligand>
        <name>substrate</name>
    </ligand>
</feature>
<evidence type="ECO:0000256" key="4">
    <source>
        <dbReference type="ARBA" id="ARBA00023235"/>
    </source>
</evidence>
<reference evidence="9 10" key="1">
    <citation type="journal article" date="2013" name="Genome Announc.">
        <title>Draft Genome Sequence of Winogradskyella psychrotolerans RS-3T, Isolated from the Marine Transect of Kongsfjorden, Ny-Alesund, Svalbard, Arctic Ocean.</title>
        <authorList>
            <person name="Kumar Pinnaka A."/>
            <person name="Ara S."/>
            <person name="Singh A."/>
            <person name="Shivaji S."/>
        </authorList>
    </citation>
    <scope>NUCLEOTIDE SEQUENCE [LARGE SCALE GENOMIC DNA]</scope>
    <source>
        <strain evidence="9 10">RS-3</strain>
    </source>
</reference>
<feature type="binding site" evidence="5 7">
    <location>
        <position position="98"/>
    </location>
    <ligand>
        <name>substrate</name>
    </ligand>
</feature>
<dbReference type="GO" id="GO:0004619">
    <property type="term" value="F:phosphoglycerate mutase activity"/>
    <property type="evidence" value="ECO:0007669"/>
    <property type="project" value="UniProtKB-UniRule"/>
</dbReference>